<comment type="caution">
    <text evidence="1">The sequence shown here is derived from an EMBL/GenBank/DDBJ whole genome shotgun (WGS) entry which is preliminary data.</text>
</comment>
<dbReference type="EMBL" id="JACJMO010000029">
    <property type="protein sequence ID" value="MBM6858555.1"/>
    <property type="molecule type" value="Genomic_DNA"/>
</dbReference>
<evidence type="ECO:0000313" key="1">
    <source>
        <dbReference type="EMBL" id="MBM6858555.1"/>
    </source>
</evidence>
<dbReference type="RefSeq" id="WP_204972996.1">
    <property type="nucleotide sequence ID" value="NZ_JAAZTS010000028.1"/>
</dbReference>
<name>A0AA41DDL5_9BACT</name>
<accession>A0AA41DDL5</accession>
<evidence type="ECO:0000313" key="2">
    <source>
        <dbReference type="Proteomes" id="UP000698924"/>
    </source>
</evidence>
<reference evidence="1 2" key="1">
    <citation type="journal article" date="2021" name="Sci. Rep.">
        <title>The distribution of antibiotic resistance genes in chicken gut microbiota commensals.</title>
        <authorList>
            <person name="Juricova H."/>
            <person name="Matiasovicova J."/>
            <person name="Kubasova T."/>
            <person name="Cejkova D."/>
            <person name="Rychlik I."/>
        </authorList>
    </citation>
    <scope>NUCLEOTIDE SEQUENCE [LARGE SCALE GENOMIC DNA]</scope>
    <source>
        <strain evidence="1 2">An421</strain>
    </source>
</reference>
<protein>
    <submittedName>
        <fullName evidence="1">Uncharacterized protein</fullName>
    </submittedName>
</protein>
<sequence length="165" mass="19077">MATKKKDLHRKEALARKRAIQSLEFLTSFGLKQIDAEHTFHKYAVAELKEIIELDLCKDLLEIKKLVDGIKQHFDMNITEDKGDLCNSPVCIALGISRVEDIHNVNIHQNMWRDLLNKKIISIYYPDEIRNKAVGWARENGYITSTYLGQPIIKLGRLFLSIKRS</sequence>
<gene>
    <name evidence="1" type="ORF">H6D15_13250</name>
</gene>
<dbReference type="Proteomes" id="UP000698924">
    <property type="component" value="Unassembled WGS sequence"/>
</dbReference>
<proteinExistence type="predicted"/>
<keyword evidence="2" id="KW-1185">Reference proteome</keyword>
<dbReference type="AlphaFoldDB" id="A0AA41DDL5"/>
<organism evidence="1 2">
    <name type="scientific">Caecibacteroides pullorum</name>
    <dbReference type="NCBI Taxonomy" id="2725562"/>
    <lineage>
        <taxon>Bacteria</taxon>
        <taxon>Pseudomonadati</taxon>
        <taxon>Bacteroidota</taxon>
        <taxon>Bacteroidia</taxon>
        <taxon>Bacteroidales</taxon>
        <taxon>Bacteroidaceae</taxon>
        <taxon>Caecibacteroides</taxon>
    </lineage>
</organism>